<reference evidence="4" key="1">
    <citation type="submission" date="2016-10" db="EMBL/GenBank/DDBJ databases">
        <authorList>
            <person name="Varghese N."/>
        </authorList>
    </citation>
    <scope>NUCLEOTIDE SEQUENCE [LARGE SCALE GENOMIC DNA]</scope>
    <source>
        <strain evidence="4">DSM 21843</strain>
    </source>
</reference>
<dbReference type="InterPro" id="IPR052723">
    <property type="entry name" value="Acyl-CoA_thioesterase_PaaI"/>
</dbReference>
<dbReference type="CDD" id="cd03443">
    <property type="entry name" value="PaaI_thioesterase"/>
    <property type="match status" value="1"/>
</dbReference>
<dbReference type="InterPro" id="IPR029069">
    <property type="entry name" value="HotDog_dom_sf"/>
</dbReference>
<organism evidence="3 4">
    <name type="scientific">Denitrobacterium detoxificans</name>
    <dbReference type="NCBI Taxonomy" id="79604"/>
    <lineage>
        <taxon>Bacteria</taxon>
        <taxon>Bacillati</taxon>
        <taxon>Actinomycetota</taxon>
        <taxon>Coriobacteriia</taxon>
        <taxon>Eggerthellales</taxon>
        <taxon>Eggerthellaceae</taxon>
        <taxon>Denitrobacterium</taxon>
    </lineage>
</organism>
<dbReference type="GO" id="GO:0016289">
    <property type="term" value="F:acyl-CoA hydrolase activity"/>
    <property type="evidence" value="ECO:0007669"/>
    <property type="project" value="TreeGrafter"/>
</dbReference>
<name>A0A172RY40_9ACTN</name>
<evidence type="ECO:0000259" key="2">
    <source>
        <dbReference type="Pfam" id="PF03061"/>
    </source>
</evidence>
<gene>
    <name evidence="3" type="ORF">SAMN02910314_01628</name>
</gene>
<keyword evidence="1" id="KW-0378">Hydrolase</keyword>
<dbReference type="KEGG" id="ddt:AAY81_05145"/>
<dbReference type="SUPFAM" id="SSF54637">
    <property type="entry name" value="Thioesterase/thiol ester dehydrase-isomerase"/>
    <property type="match status" value="1"/>
</dbReference>
<dbReference type="InterPro" id="IPR006683">
    <property type="entry name" value="Thioestr_dom"/>
</dbReference>
<accession>A0A172RY40</accession>
<dbReference type="STRING" id="79604.AAY81_05145"/>
<dbReference type="EMBL" id="FOEC01000011">
    <property type="protein sequence ID" value="SEO91887.1"/>
    <property type="molecule type" value="Genomic_DNA"/>
</dbReference>
<protein>
    <submittedName>
        <fullName evidence="3">Acyl-CoA thioesterase</fullName>
    </submittedName>
</protein>
<dbReference type="PANTHER" id="PTHR42856:SF1">
    <property type="entry name" value="ACYL-COENZYME A THIOESTERASE PAAI"/>
    <property type="match status" value="1"/>
</dbReference>
<dbReference type="Proteomes" id="UP000182975">
    <property type="component" value="Unassembled WGS sequence"/>
</dbReference>
<keyword evidence="4" id="KW-1185">Reference proteome</keyword>
<dbReference type="Gene3D" id="3.10.129.10">
    <property type="entry name" value="Hotdog Thioesterase"/>
    <property type="match status" value="1"/>
</dbReference>
<evidence type="ECO:0000313" key="3">
    <source>
        <dbReference type="EMBL" id="SEO91887.1"/>
    </source>
</evidence>
<evidence type="ECO:0000313" key="4">
    <source>
        <dbReference type="Proteomes" id="UP000182975"/>
    </source>
</evidence>
<dbReference type="InterPro" id="IPR003736">
    <property type="entry name" value="PAAI_dom"/>
</dbReference>
<evidence type="ECO:0000256" key="1">
    <source>
        <dbReference type="ARBA" id="ARBA00022801"/>
    </source>
</evidence>
<dbReference type="AlphaFoldDB" id="A0A172RY40"/>
<dbReference type="NCBIfam" id="TIGR00369">
    <property type="entry name" value="unchar_dom_1"/>
    <property type="match status" value="1"/>
</dbReference>
<feature type="domain" description="Thioesterase" evidence="2">
    <location>
        <begin position="51"/>
        <end position="124"/>
    </location>
</feature>
<dbReference type="Pfam" id="PF03061">
    <property type="entry name" value="4HBT"/>
    <property type="match status" value="1"/>
</dbReference>
<proteinExistence type="predicted"/>
<dbReference type="PANTHER" id="PTHR42856">
    <property type="entry name" value="ACYL-COENZYME A THIOESTERASE PAAI"/>
    <property type="match status" value="1"/>
</dbReference>
<dbReference type="OrthoDB" id="32575at2"/>
<dbReference type="RefSeq" id="WP_066662216.1">
    <property type="nucleotide sequence ID" value="NZ_CP011402.1"/>
</dbReference>
<sequence>MEHDAYLETVRSYFADDLFAMKTSGIRIVDAEPGSSVVAVTVDERHHNAKGGVMGGLYLTMADFASAIADWDENEINMTVSSSMQFTDMPRGNELIATCSAKRRGRTMGFYDIDICDSEGRLVAHGSYSLMHRPLPAN</sequence>